<keyword evidence="3" id="KW-1185">Reference proteome</keyword>
<reference evidence="2 3" key="1">
    <citation type="journal article" date="2021" name="BMC Biol.">
        <title>Horizontally acquired antibacterial genes associated with adaptive radiation of ladybird beetles.</title>
        <authorList>
            <person name="Li H.S."/>
            <person name="Tang X.F."/>
            <person name="Huang Y.H."/>
            <person name="Xu Z.Y."/>
            <person name="Chen M.L."/>
            <person name="Du X.Y."/>
            <person name="Qiu B.Y."/>
            <person name="Chen P.T."/>
            <person name="Zhang W."/>
            <person name="Slipinski A."/>
            <person name="Escalona H.E."/>
            <person name="Waterhouse R.M."/>
            <person name="Zwick A."/>
            <person name="Pang H."/>
        </authorList>
    </citation>
    <scope>NUCLEOTIDE SEQUENCE [LARGE SCALE GENOMIC DNA]</scope>
    <source>
        <strain evidence="2">SYSU2018</strain>
    </source>
</reference>
<dbReference type="EMBL" id="JABFTP020000001">
    <property type="protein sequence ID" value="KAL3266281.1"/>
    <property type="molecule type" value="Genomic_DNA"/>
</dbReference>
<evidence type="ECO:0000313" key="3">
    <source>
        <dbReference type="Proteomes" id="UP001516400"/>
    </source>
</evidence>
<dbReference type="AlphaFoldDB" id="A0ABD2MIP0"/>
<organism evidence="2 3">
    <name type="scientific">Cryptolaemus montrouzieri</name>
    <dbReference type="NCBI Taxonomy" id="559131"/>
    <lineage>
        <taxon>Eukaryota</taxon>
        <taxon>Metazoa</taxon>
        <taxon>Ecdysozoa</taxon>
        <taxon>Arthropoda</taxon>
        <taxon>Hexapoda</taxon>
        <taxon>Insecta</taxon>
        <taxon>Pterygota</taxon>
        <taxon>Neoptera</taxon>
        <taxon>Endopterygota</taxon>
        <taxon>Coleoptera</taxon>
        <taxon>Polyphaga</taxon>
        <taxon>Cucujiformia</taxon>
        <taxon>Coccinelloidea</taxon>
        <taxon>Coccinellidae</taxon>
        <taxon>Scymninae</taxon>
        <taxon>Scymnini</taxon>
        <taxon>Cryptolaemus</taxon>
    </lineage>
</organism>
<sequence length="109" mass="12292">MCTKNSFPVNDTRAKAPGNIIHIDTCGPMETASLGCALYFLMLKENQTWTEATSECSSDKIITSKWVFKIKEDLQDAKQYKARLLARGFEQSDDLSQIYAPVAKFTTFQ</sequence>
<dbReference type="Pfam" id="PF07727">
    <property type="entry name" value="RVT_2"/>
    <property type="match status" value="1"/>
</dbReference>
<feature type="domain" description="Reverse transcriptase Ty1/copia-type" evidence="1">
    <location>
        <begin position="47"/>
        <end position="106"/>
    </location>
</feature>
<gene>
    <name evidence="2" type="ORF">HHI36_010461</name>
</gene>
<name>A0ABD2MIP0_9CUCU</name>
<accession>A0ABD2MIP0</accession>
<dbReference type="Proteomes" id="UP001516400">
    <property type="component" value="Unassembled WGS sequence"/>
</dbReference>
<dbReference type="InterPro" id="IPR013103">
    <property type="entry name" value="RVT_2"/>
</dbReference>
<protein>
    <recommendedName>
        <fullName evidence="1">Reverse transcriptase Ty1/copia-type domain-containing protein</fullName>
    </recommendedName>
</protein>
<evidence type="ECO:0000259" key="1">
    <source>
        <dbReference type="Pfam" id="PF07727"/>
    </source>
</evidence>
<comment type="caution">
    <text evidence="2">The sequence shown here is derived from an EMBL/GenBank/DDBJ whole genome shotgun (WGS) entry which is preliminary data.</text>
</comment>
<evidence type="ECO:0000313" key="2">
    <source>
        <dbReference type="EMBL" id="KAL3266281.1"/>
    </source>
</evidence>
<proteinExistence type="predicted"/>